<reference evidence="1 2" key="1">
    <citation type="submission" date="2023-01" db="EMBL/GenBank/DDBJ databases">
        <authorList>
            <person name="Whitehead M."/>
        </authorList>
    </citation>
    <scope>NUCLEOTIDE SEQUENCE [LARGE SCALE GENOMIC DNA]</scope>
</reference>
<proteinExistence type="predicted"/>
<evidence type="ECO:0000313" key="2">
    <source>
        <dbReference type="Proteomes" id="UP001160148"/>
    </source>
</evidence>
<dbReference type="EMBL" id="CARXXK010000002">
    <property type="protein sequence ID" value="CAI6358110.1"/>
    <property type="molecule type" value="Genomic_DNA"/>
</dbReference>
<gene>
    <name evidence="1" type="ORF">MEUPH1_LOCUS13662</name>
</gene>
<dbReference type="AlphaFoldDB" id="A0AAV0WPV7"/>
<sequence>MRFPLAPMSNYHDRSCLMFEPRYHKLQHVTTHQYFLTVGLCILINCDSPDIQELDLSSTINDNSGYVIFGLRHDRYVNKFYPRPLTTDKYVPSNHIFGFQLLCPSFGQSIIYKSVELFHNNGALDNDNMQL</sequence>
<dbReference type="Proteomes" id="UP001160148">
    <property type="component" value="Unassembled WGS sequence"/>
</dbReference>
<evidence type="ECO:0000313" key="1">
    <source>
        <dbReference type="EMBL" id="CAI6358110.1"/>
    </source>
</evidence>
<accession>A0AAV0WPV7</accession>
<protein>
    <submittedName>
        <fullName evidence="1">Uncharacterized protein</fullName>
    </submittedName>
</protein>
<name>A0AAV0WPV7_9HEMI</name>
<comment type="caution">
    <text evidence="1">The sequence shown here is derived from an EMBL/GenBank/DDBJ whole genome shotgun (WGS) entry which is preliminary data.</text>
</comment>
<keyword evidence="2" id="KW-1185">Reference proteome</keyword>
<organism evidence="1 2">
    <name type="scientific">Macrosiphum euphorbiae</name>
    <name type="common">potato aphid</name>
    <dbReference type="NCBI Taxonomy" id="13131"/>
    <lineage>
        <taxon>Eukaryota</taxon>
        <taxon>Metazoa</taxon>
        <taxon>Ecdysozoa</taxon>
        <taxon>Arthropoda</taxon>
        <taxon>Hexapoda</taxon>
        <taxon>Insecta</taxon>
        <taxon>Pterygota</taxon>
        <taxon>Neoptera</taxon>
        <taxon>Paraneoptera</taxon>
        <taxon>Hemiptera</taxon>
        <taxon>Sternorrhyncha</taxon>
        <taxon>Aphidomorpha</taxon>
        <taxon>Aphidoidea</taxon>
        <taxon>Aphididae</taxon>
        <taxon>Macrosiphini</taxon>
        <taxon>Macrosiphum</taxon>
    </lineage>
</organism>